<dbReference type="SUPFAM" id="SSF51735">
    <property type="entry name" value="NAD(P)-binding Rossmann-fold domains"/>
    <property type="match status" value="1"/>
</dbReference>
<dbReference type="NCBIfam" id="TIGR01179">
    <property type="entry name" value="galE"/>
    <property type="match status" value="1"/>
</dbReference>
<feature type="domain" description="NAD-dependent epimerase/dehydratase" evidence="12">
    <location>
        <begin position="5"/>
        <end position="256"/>
    </location>
</feature>
<evidence type="ECO:0000256" key="4">
    <source>
        <dbReference type="ARBA" id="ARBA00007637"/>
    </source>
</evidence>
<keyword evidence="9 11" id="KW-0413">Isomerase</keyword>
<evidence type="ECO:0000256" key="11">
    <source>
        <dbReference type="RuleBase" id="RU366046"/>
    </source>
</evidence>
<evidence type="ECO:0000259" key="12">
    <source>
        <dbReference type="Pfam" id="PF01370"/>
    </source>
</evidence>
<comment type="caution">
    <text evidence="13">The sequence shown here is derived from an EMBL/GenBank/DDBJ whole genome shotgun (WGS) entry which is preliminary data.</text>
</comment>
<dbReference type="PANTHER" id="PTHR43725">
    <property type="entry name" value="UDP-GLUCOSE 4-EPIMERASE"/>
    <property type="match status" value="1"/>
</dbReference>
<evidence type="ECO:0000256" key="3">
    <source>
        <dbReference type="ARBA" id="ARBA00004947"/>
    </source>
</evidence>
<protein>
    <recommendedName>
        <fullName evidence="6 11">UDP-glucose 4-epimerase</fullName>
        <ecNumber evidence="5 11">5.1.3.2</ecNumber>
    </recommendedName>
</protein>
<comment type="catalytic activity">
    <reaction evidence="1 11">
        <text>UDP-alpha-D-glucose = UDP-alpha-D-galactose</text>
        <dbReference type="Rhea" id="RHEA:22168"/>
        <dbReference type="ChEBI" id="CHEBI:58885"/>
        <dbReference type="ChEBI" id="CHEBI:66914"/>
        <dbReference type="EC" id="5.1.3.2"/>
    </reaction>
</comment>
<keyword evidence="8" id="KW-0299">Galactose metabolism</keyword>
<gene>
    <name evidence="13" type="ORF">SMI10712_00287</name>
</gene>
<organism evidence="13 14">
    <name type="scientific">Streptococcus mitis</name>
    <dbReference type="NCBI Taxonomy" id="28037"/>
    <lineage>
        <taxon>Bacteria</taxon>
        <taxon>Bacillati</taxon>
        <taxon>Bacillota</taxon>
        <taxon>Bacilli</taxon>
        <taxon>Lactobacillales</taxon>
        <taxon>Streptococcaceae</taxon>
        <taxon>Streptococcus</taxon>
        <taxon>Streptococcus mitis group</taxon>
    </lineage>
</organism>
<evidence type="ECO:0000256" key="5">
    <source>
        <dbReference type="ARBA" id="ARBA00013189"/>
    </source>
</evidence>
<evidence type="ECO:0000256" key="6">
    <source>
        <dbReference type="ARBA" id="ARBA00018569"/>
    </source>
</evidence>
<comment type="subunit">
    <text evidence="11">Homodimer.</text>
</comment>
<dbReference type="Gene3D" id="3.90.25.10">
    <property type="entry name" value="UDP-galactose 4-epimerase, domain 1"/>
    <property type="match status" value="1"/>
</dbReference>
<accession>A0A150NPB9</accession>
<evidence type="ECO:0000313" key="14">
    <source>
        <dbReference type="Proteomes" id="UP000075618"/>
    </source>
</evidence>
<dbReference type="AlphaFoldDB" id="A0A150NPB9"/>
<comment type="cofactor">
    <cofactor evidence="2 11">
        <name>NAD(+)</name>
        <dbReference type="ChEBI" id="CHEBI:57540"/>
    </cofactor>
</comment>
<evidence type="ECO:0000313" key="13">
    <source>
        <dbReference type="EMBL" id="KYF35160.1"/>
    </source>
</evidence>
<evidence type="ECO:0000256" key="2">
    <source>
        <dbReference type="ARBA" id="ARBA00001911"/>
    </source>
</evidence>
<dbReference type="PANTHER" id="PTHR43725:SF53">
    <property type="entry name" value="UDP-ARABINOSE 4-EPIMERASE 1"/>
    <property type="match status" value="1"/>
</dbReference>
<reference evidence="13 14" key="1">
    <citation type="submission" date="2016-01" db="EMBL/GenBank/DDBJ databases">
        <title>Highly variable Streptococcus oralis are common among viridans streptococci isolated from primates.</title>
        <authorList>
            <person name="Denapaite D."/>
            <person name="Rieger M."/>
            <person name="Koendgen S."/>
            <person name="Brueckner R."/>
            <person name="Ochigava I."/>
            <person name="Kappeler P."/>
            <person name="Maetz-Rensing K."/>
            <person name="Leendertz F."/>
            <person name="Hakenbeck R."/>
        </authorList>
    </citation>
    <scope>NUCLEOTIDE SEQUENCE [LARGE SCALE GENOMIC DNA]</scope>
    <source>
        <strain evidence="13 14">10712</strain>
    </source>
</reference>
<evidence type="ECO:0000256" key="10">
    <source>
        <dbReference type="ARBA" id="ARBA00023277"/>
    </source>
</evidence>
<comment type="pathway">
    <text evidence="3 11">Carbohydrate metabolism; galactose metabolism.</text>
</comment>
<evidence type="ECO:0000256" key="7">
    <source>
        <dbReference type="ARBA" id="ARBA00023027"/>
    </source>
</evidence>
<dbReference type="PATRIC" id="fig|28037.237.peg.162"/>
<dbReference type="Gene3D" id="3.40.50.720">
    <property type="entry name" value="NAD(P)-binding Rossmann-like Domain"/>
    <property type="match status" value="1"/>
</dbReference>
<dbReference type="Proteomes" id="UP000075618">
    <property type="component" value="Unassembled WGS sequence"/>
</dbReference>
<dbReference type="CDD" id="cd05247">
    <property type="entry name" value="UDP_G4E_1_SDR_e"/>
    <property type="match status" value="1"/>
</dbReference>
<name>A0A150NPB9_STRMT</name>
<proteinExistence type="inferred from homology"/>
<dbReference type="InterPro" id="IPR001509">
    <property type="entry name" value="Epimerase_deHydtase"/>
</dbReference>
<dbReference type="InterPro" id="IPR036291">
    <property type="entry name" value="NAD(P)-bd_dom_sf"/>
</dbReference>
<evidence type="ECO:0000256" key="8">
    <source>
        <dbReference type="ARBA" id="ARBA00023144"/>
    </source>
</evidence>
<dbReference type="Pfam" id="PF01370">
    <property type="entry name" value="Epimerase"/>
    <property type="match status" value="1"/>
</dbReference>
<evidence type="ECO:0000256" key="9">
    <source>
        <dbReference type="ARBA" id="ARBA00023235"/>
    </source>
</evidence>
<dbReference type="EMBL" id="LROT01000003">
    <property type="protein sequence ID" value="KYF35160.1"/>
    <property type="molecule type" value="Genomic_DNA"/>
</dbReference>
<dbReference type="GO" id="GO:0033499">
    <property type="term" value="P:galactose catabolic process via UDP-galactose, Leloir pathway"/>
    <property type="evidence" value="ECO:0007669"/>
    <property type="project" value="TreeGrafter"/>
</dbReference>
<comment type="similarity">
    <text evidence="4 11">Belongs to the NAD(P)-dependent epimerase/dehydratase family.</text>
</comment>
<dbReference type="EC" id="5.1.3.2" evidence="5 11"/>
<dbReference type="GO" id="GO:0003978">
    <property type="term" value="F:UDP-glucose 4-epimerase activity"/>
    <property type="evidence" value="ECO:0007669"/>
    <property type="project" value="UniProtKB-UniRule"/>
</dbReference>
<dbReference type="InterPro" id="IPR005886">
    <property type="entry name" value="UDP_G4E"/>
</dbReference>
<evidence type="ECO:0000256" key="1">
    <source>
        <dbReference type="ARBA" id="ARBA00000083"/>
    </source>
</evidence>
<keyword evidence="7 11" id="KW-0520">NAD</keyword>
<sequence>MTKTILVTGGAGYIGSHTVKALLNAGYQVHVLDNLSTGNRSAVDSRASFKQLDVYDSSALKAYLEENKIDAVLHCAGEIVVSESIENPSKYFTANVAGMNQVLKVLSEVGIQKIMFSSTASLYGNNCIDKPATEDTLLDPVNPYAETKLMGERMIYWMANRYDWKYVIFRYFNVAGAEMDASNGLRVKNPTHIIPNINKTALGQNDSLKIFGDDYDTRDGSCIRDYIHVLDLAQAHVKGMNYLFQEDSSSQIFNLGTEKGYTVKEIFKTAEELLNQKIPHEIVARRAGDPASVLADASKAKKYLDWKASYSLEDIILSDYRWRVKEGKKHFGIG</sequence>
<keyword evidence="10 11" id="KW-0119">Carbohydrate metabolism</keyword>
<dbReference type="UniPathway" id="UPA00214"/>